<dbReference type="STRING" id="1629334.Cva_00209"/>
<reference evidence="1 2" key="1">
    <citation type="submission" date="2015-03" db="EMBL/GenBank/DDBJ databases">
        <title>Caedibacter varicaedens, whole genome shotgun sequence.</title>
        <authorList>
            <person name="Suzuki H."/>
            <person name="Dapper A.L."/>
            <person name="Gibson A.K."/>
            <person name="Jackson C."/>
            <person name="Lee H."/>
            <person name="Pejaver V.R."/>
            <person name="Doak T."/>
            <person name="Lynch M."/>
        </authorList>
    </citation>
    <scope>NUCLEOTIDE SEQUENCE [LARGE SCALE GENOMIC DNA]</scope>
</reference>
<evidence type="ECO:0000313" key="2">
    <source>
        <dbReference type="Proteomes" id="UP000036771"/>
    </source>
</evidence>
<keyword evidence="2" id="KW-1185">Reference proteome</keyword>
<dbReference type="AlphaFoldDB" id="A0A0K8MBK1"/>
<comment type="caution">
    <text evidence="1">The sequence shown here is derived from an EMBL/GenBank/DDBJ whole genome shotgun (WGS) entry which is preliminary data.</text>
</comment>
<dbReference type="EMBL" id="BBVC01000009">
    <property type="protein sequence ID" value="GAO97573.1"/>
    <property type="molecule type" value="Genomic_DNA"/>
</dbReference>
<proteinExistence type="predicted"/>
<evidence type="ECO:0000313" key="1">
    <source>
        <dbReference type="EMBL" id="GAO97573.1"/>
    </source>
</evidence>
<protein>
    <submittedName>
        <fullName evidence="1">Uncharacterized protein</fullName>
    </submittedName>
</protein>
<name>A0A0K8MBK1_9PROT</name>
<gene>
    <name evidence="1" type="ORF">Cva_00209</name>
</gene>
<organism evidence="1 2">
    <name type="scientific">Caedimonas varicaedens</name>
    <dbReference type="NCBI Taxonomy" id="1629334"/>
    <lineage>
        <taxon>Bacteria</taxon>
        <taxon>Pseudomonadati</taxon>
        <taxon>Pseudomonadota</taxon>
        <taxon>Alphaproteobacteria</taxon>
        <taxon>Holosporales</taxon>
        <taxon>Caedimonadaceae</taxon>
        <taxon>Caedimonas</taxon>
    </lineage>
</organism>
<sequence length="78" mass="9121">MSKYPPFESLEDTARLIAKERNEAGCFIITKHHDGSYSFMNRDSLRYGLNHDNAIHSGHLGIYDSFIFEEMERTGWEH</sequence>
<accession>A0A0K8MBK1</accession>
<dbReference type="OrthoDB" id="9761531at2"/>
<dbReference type="Proteomes" id="UP000036771">
    <property type="component" value="Unassembled WGS sequence"/>
</dbReference>